<dbReference type="SUPFAM" id="SSF51905">
    <property type="entry name" value="FAD/NAD(P)-binding domain"/>
    <property type="match status" value="1"/>
</dbReference>
<feature type="domain" description="FAD dependent oxidoreductase" evidence="5">
    <location>
        <begin position="4"/>
        <end position="351"/>
    </location>
</feature>
<dbReference type="AlphaFoldDB" id="A0A1Y3PTW5"/>
<dbReference type="Pfam" id="PF01266">
    <property type="entry name" value="DAO"/>
    <property type="match status" value="1"/>
</dbReference>
<dbReference type="GO" id="GO:0005737">
    <property type="term" value="C:cytoplasm"/>
    <property type="evidence" value="ECO:0007669"/>
    <property type="project" value="TreeGrafter"/>
</dbReference>
<evidence type="ECO:0000256" key="2">
    <source>
        <dbReference type="ARBA" id="ARBA00009410"/>
    </source>
</evidence>
<dbReference type="EMBL" id="LZRT01000010">
    <property type="protein sequence ID" value="OUM90790.1"/>
    <property type="molecule type" value="Genomic_DNA"/>
</dbReference>
<dbReference type="PANTHER" id="PTHR13847">
    <property type="entry name" value="SARCOSINE DEHYDROGENASE-RELATED"/>
    <property type="match status" value="1"/>
</dbReference>
<evidence type="ECO:0000313" key="7">
    <source>
        <dbReference type="Proteomes" id="UP000196475"/>
    </source>
</evidence>
<keyword evidence="4" id="KW-0560">Oxidoreductase</keyword>
<name>A0A1Y3PTW5_9BACI</name>
<dbReference type="SUPFAM" id="SSF54373">
    <property type="entry name" value="FAD-linked reductases, C-terminal domain"/>
    <property type="match status" value="1"/>
</dbReference>
<dbReference type="Gene3D" id="3.50.50.60">
    <property type="entry name" value="FAD/NAD(P)-binding domain"/>
    <property type="match status" value="1"/>
</dbReference>
<evidence type="ECO:0000313" key="6">
    <source>
        <dbReference type="EMBL" id="OUM90790.1"/>
    </source>
</evidence>
<gene>
    <name evidence="6" type="ORF">BAA01_07380</name>
</gene>
<dbReference type="Proteomes" id="UP000196475">
    <property type="component" value="Unassembled WGS sequence"/>
</dbReference>
<dbReference type="GO" id="GO:0016491">
    <property type="term" value="F:oxidoreductase activity"/>
    <property type="evidence" value="ECO:0007669"/>
    <property type="project" value="UniProtKB-KW"/>
</dbReference>
<evidence type="ECO:0000256" key="3">
    <source>
        <dbReference type="ARBA" id="ARBA00022630"/>
    </source>
</evidence>
<evidence type="ECO:0000256" key="4">
    <source>
        <dbReference type="ARBA" id="ARBA00023002"/>
    </source>
</evidence>
<reference evidence="7" key="1">
    <citation type="submission" date="2016-06" db="EMBL/GenBank/DDBJ databases">
        <authorList>
            <person name="Nascimento L."/>
            <person name="Pereira R.V."/>
            <person name="Martins L.F."/>
            <person name="Quaggio R.B."/>
            <person name="Silva A.M."/>
            <person name="Setubal J.C."/>
        </authorList>
    </citation>
    <scope>NUCLEOTIDE SEQUENCE [LARGE SCALE GENOMIC DNA]</scope>
</reference>
<dbReference type="InterPro" id="IPR036188">
    <property type="entry name" value="FAD/NAD-bd_sf"/>
</dbReference>
<dbReference type="Gene3D" id="3.30.9.10">
    <property type="entry name" value="D-Amino Acid Oxidase, subunit A, domain 2"/>
    <property type="match status" value="1"/>
</dbReference>
<evidence type="ECO:0000259" key="5">
    <source>
        <dbReference type="Pfam" id="PF01266"/>
    </source>
</evidence>
<protein>
    <submittedName>
        <fullName evidence="6">Oxidoreductase</fullName>
    </submittedName>
</protein>
<accession>A0A1Y3PTW5</accession>
<dbReference type="InterPro" id="IPR006076">
    <property type="entry name" value="FAD-dep_OxRdtase"/>
</dbReference>
<sequence length="371" mass="40002">MGQCVVIGSGILGASIAYHLAKAGVDVTIVDRHDCGQATDAGAGIICPWLSERRSRSWHRLTQGGARFYPKLIRALAADGQTDTGFAQVGAIYLHTDATRLKEMEDRAKRRRREAPEMGEIARLSPAETQALFPPLSERYASLHISGGARVDGRLLRDALINAAKRYGASYKQGDARLVHQDRRVTGVTINGERISGEMVILAAGVWANDVLESLGVRMSVRPKKGQIVHLKMPDADTSRWPVVRTPDGPYLLAFDGGRIVVGATHEDEAGYDTRVTAGGMWELLKKALDVAPGLYSSTWLETRVGLRPYTPGALPAVGWLPGYEGLVVANGLGAFGLTVGPYLGSEIAKWVQGQPTELDFSAYDLSKALG</sequence>
<proteinExistence type="inferred from homology"/>
<comment type="similarity">
    <text evidence="2">Belongs to the DadA oxidoreductase family.</text>
</comment>
<comment type="caution">
    <text evidence="6">The sequence shown here is derived from an EMBL/GenBank/DDBJ whole genome shotgun (WGS) entry which is preliminary data.</text>
</comment>
<evidence type="ECO:0000256" key="1">
    <source>
        <dbReference type="ARBA" id="ARBA00001974"/>
    </source>
</evidence>
<comment type="cofactor">
    <cofactor evidence="1">
        <name>FAD</name>
        <dbReference type="ChEBI" id="CHEBI:57692"/>
    </cofactor>
</comment>
<keyword evidence="3" id="KW-0285">Flavoprotein</keyword>
<dbReference type="PANTHER" id="PTHR13847:SF286">
    <property type="entry name" value="D-AMINO ACID DEHYDROGENASE"/>
    <property type="match status" value="1"/>
</dbReference>
<organism evidence="6 7">
    <name type="scientific">Bacillus thermozeamaize</name>
    <dbReference type="NCBI Taxonomy" id="230954"/>
    <lineage>
        <taxon>Bacteria</taxon>
        <taxon>Bacillati</taxon>
        <taxon>Bacillota</taxon>
        <taxon>Bacilli</taxon>
        <taxon>Bacillales</taxon>
        <taxon>Bacillaceae</taxon>
        <taxon>Bacillus</taxon>
    </lineage>
</organism>